<sequence length="435" mass="48002">MFGTLQFNHSATTGPTFVERADGAAFSALGNNVPQHTACDQCRQKKLRCTGRKTGCERCKASSTECTYTQLFGSNVRRKDRKQTTSLNDTANTQSPSPEQPESDVMPSIVVATTTSSPSASLPAAASVQGNSGDENGSDSSNPLVNDVSRPMDVTLSDDAGNLSSNTSGEEFVLFDLDPCTFDRKFLSFFSLSDRSRNDKWQAAELLFAKLVAESNANIPDFHWSPYPLPGISSPRGTQPDNFNFLDSRTSTAMTATCVLGRPTNVSNSTCAGRCLRIMKSLLEELEARMHDMRPCKADVALSFQKQSCIQCSQVVRCKSCFVDPDAMMFVTMICDKLIMLNKKILWYTREGASVEQQLVVGEYEVDQIEEWGSMLQLLTAVQLRKIKALVDDIETSPAIEGRHAQLIMLRSVKQQVIALLRRIREALFKVVNEP</sequence>
<dbReference type="GO" id="GO:0043565">
    <property type="term" value="F:sequence-specific DNA binding"/>
    <property type="evidence" value="ECO:0007669"/>
    <property type="project" value="TreeGrafter"/>
</dbReference>
<keyword evidence="3" id="KW-0805">Transcription regulation</keyword>
<keyword evidence="10" id="KW-1185">Reference proteome</keyword>
<dbReference type="InterPro" id="IPR001138">
    <property type="entry name" value="Zn2Cys6_DnaBD"/>
</dbReference>
<evidence type="ECO:0000259" key="8">
    <source>
        <dbReference type="PROSITE" id="PS50048"/>
    </source>
</evidence>
<dbReference type="GO" id="GO:0000981">
    <property type="term" value="F:DNA-binding transcription factor activity, RNA polymerase II-specific"/>
    <property type="evidence" value="ECO:0007669"/>
    <property type="project" value="InterPro"/>
</dbReference>
<dbReference type="GO" id="GO:0005634">
    <property type="term" value="C:nucleus"/>
    <property type="evidence" value="ECO:0007669"/>
    <property type="project" value="UniProtKB-SubCell"/>
</dbReference>
<dbReference type="AlphaFoldDB" id="A0A9W8PM60"/>
<dbReference type="PANTHER" id="PTHR47540">
    <property type="entry name" value="THIAMINE REPRESSIBLE GENES REGULATORY PROTEIN THI5"/>
    <property type="match status" value="1"/>
</dbReference>
<name>A0A9W8PM60_9HYPO</name>
<dbReference type="GO" id="GO:0045944">
    <property type="term" value="P:positive regulation of transcription by RNA polymerase II"/>
    <property type="evidence" value="ECO:0007669"/>
    <property type="project" value="TreeGrafter"/>
</dbReference>
<feature type="domain" description="Zn(2)-C6 fungal-type" evidence="8">
    <location>
        <begin position="38"/>
        <end position="68"/>
    </location>
</feature>
<evidence type="ECO:0000256" key="5">
    <source>
        <dbReference type="ARBA" id="ARBA00023163"/>
    </source>
</evidence>
<evidence type="ECO:0000256" key="2">
    <source>
        <dbReference type="ARBA" id="ARBA00022833"/>
    </source>
</evidence>
<keyword evidence="4" id="KW-0238">DNA-binding</keyword>
<evidence type="ECO:0000256" key="4">
    <source>
        <dbReference type="ARBA" id="ARBA00023125"/>
    </source>
</evidence>
<dbReference type="PROSITE" id="PS00463">
    <property type="entry name" value="ZN2_CY6_FUNGAL_1"/>
    <property type="match status" value="1"/>
</dbReference>
<dbReference type="InterPro" id="IPR051711">
    <property type="entry name" value="Stress_Response_Reg"/>
</dbReference>
<comment type="caution">
    <text evidence="9">The sequence shown here is derived from an EMBL/GenBank/DDBJ whole genome shotgun (WGS) entry which is preliminary data.</text>
</comment>
<dbReference type="Proteomes" id="UP001152130">
    <property type="component" value="Unassembled WGS sequence"/>
</dbReference>
<feature type="compositionally biased region" description="Polar residues" evidence="7">
    <location>
        <begin position="84"/>
        <end position="97"/>
    </location>
</feature>
<evidence type="ECO:0000256" key="6">
    <source>
        <dbReference type="ARBA" id="ARBA00023242"/>
    </source>
</evidence>
<dbReference type="PROSITE" id="PS50048">
    <property type="entry name" value="ZN2_CY6_FUNGAL_2"/>
    <property type="match status" value="1"/>
</dbReference>
<feature type="compositionally biased region" description="Low complexity" evidence="7">
    <location>
        <begin position="107"/>
        <end position="142"/>
    </location>
</feature>
<dbReference type="Gene3D" id="4.10.240.10">
    <property type="entry name" value="Zn(2)-C6 fungal-type DNA-binding domain"/>
    <property type="match status" value="1"/>
</dbReference>
<dbReference type="CDD" id="cd00067">
    <property type="entry name" value="GAL4"/>
    <property type="match status" value="1"/>
</dbReference>
<dbReference type="SUPFAM" id="SSF57701">
    <property type="entry name" value="Zn2/Cys6 DNA-binding domain"/>
    <property type="match status" value="1"/>
</dbReference>
<keyword evidence="2" id="KW-0862">Zinc</keyword>
<proteinExistence type="predicted"/>
<evidence type="ECO:0000256" key="7">
    <source>
        <dbReference type="SAM" id="MobiDB-lite"/>
    </source>
</evidence>
<evidence type="ECO:0000313" key="10">
    <source>
        <dbReference type="Proteomes" id="UP001152130"/>
    </source>
</evidence>
<evidence type="ECO:0000313" key="9">
    <source>
        <dbReference type="EMBL" id="KAJ4011791.1"/>
    </source>
</evidence>
<accession>A0A9W8PM60</accession>
<dbReference type="OrthoDB" id="2740448at2759"/>
<dbReference type="Pfam" id="PF00172">
    <property type="entry name" value="Zn_clus"/>
    <property type="match status" value="1"/>
</dbReference>
<evidence type="ECO:0000256" key="3">
    <source>
        <dbReference type="ARBA" id="ARBA00023015"/>
    </source>
</evidence>
<dbReference type="EMBL" id="JAPDHF010000010">
    <property type="protein sequence ID" value="KAJ4011791.1"/>
    <property type="molecule type" value="Genomic_DNA"/>
</dbReference>
<dbReference type="InterPro" id="IPR036864">
    <property type="entry name" value="Zn2-C6_fun-type_DNA-bd_sf"/>
</dbReference>
<feature type="region of interest" description="Disordered" evidence="7">
    <location>
        <begin position="77"/>
        <end position="159"/>
    </location>
</feature>
<dbReference type="PANTHER" id="PTHR47540:SF1">
    <property type="entry name" value="ACTIVATOR OF STRESS GENES 1-RELATED"/>
    <property type="match status" value="1"/>
</dbReference>
<dbReference type="SMART" id="SM00066">
    <property type="entry name" value="GAL4"/>
    <property type="match status" value="1"/>
</dbReference>
<organism evidence="9 10">
    <name type="scientific">Fusarium irregulare</name>
    <dbReference type="NCBI Taxonomy" id="2494466"/>
    <lineage>
        <taxon>Eukaryota</taxon>
        <taxon>Fungi</taxon>
        <taxon>Dikarya</taxon>
        <taxon>Ascomycota</taxon>
        <taxon>Pezizomycotina</taxon>
        <taxon>Sordariomycetes</taxon>
        <taxon>Hypocreomycetidae</taxon>
        <taxon>Hypocreales</taxon>
        <taxon>Nectriaceae</taxon>
        <taxon>Fusarium</taxon>
        <taxon>Fusarium incarnatum-equiseti species complex</taxon>
    </lineage>
</organism>
<protein>
    <recommendedName>
        <fullName evidence="8">Zn(2)-C6 fungal-type domain-containing protein</fullName>
    </recommendedName>
</protein>
<evidence type="ECO:0000256" key="1">
    <source>
        <dbReference type="ARBA" id="ARBA00004123"/>
    </source>
</evidence>
<keyword evidence="6" id="KW-0539">Nucleus</keyword>
<comment type="subcellular location">
    <subcellularLocation>
        <location evidence="1">Nucleus</location>
    </subcellularLocation>
</comment>
<gene>
    <name evidence="9" type="ORF">NW766_007091</name>
</gene>
<reference evidence="9" key="1">
    <citation type="submission" date="2022-10" db="EMBL/GenBank/DDBJ databases">
        <title>Fusarium specimens isolated from Avocado Roots.</title>
        <authorList>
            <person name="Stajich J."/>
            <person name="Roper C."/>
            <person name="Heimlech-Rivalta G."/>
        </authorList>
    </citation>
    <scope>NUCLEOTIDE SEQUENCE</scope>
    <source>
        <strain evidence="9">CF00143</strain>
    </source>
</reference>
<dbReference type="GO" id="GO:0008270">
    <property type="term" value="F:zinc ion binding"/>
    <property type="evidence" value="ECO:0007669"/>
    <property type="project" value="InterPro"/>
</dbReference>
<keyword evidence="5" id="KW-0804">Transcription</keyword>